<dbReference type="RefSeq" id="WP_043919392.1">
    <property type="nucleotide sequence ID" value="NZ_FZPF01000014.1"/>
</dbReference>
<dbReference type="SUPFAM" id="SSF55681">
    <property type="entry name" value="Class II aaRS and biotin synthetases"/>
    <property type="match status" value="1"/>
</dbReference>
<evidence type="ECO:0000259" key="2">
    <source>
        <dbReference type="Pfam" id="PF16917"/>
    </source>
</evidence>
<dbReference type="Gene3D" id="3.30.930.10">
    <property type="entry name" value="Bira Bifunctional Protein, Domain 2"/>
    <property type="match status" value="1"/>
</dbReference>
<dbReference type="InterPro" id="IPR045864">
    <property type="entry name" value="aa-tRNA-synth_II/BPL/LPL"/>
</dbReference>
<name>A0A0D1EDE0_9RHOB</name>
<proteinExistence type="predicted"/>
<dbReference type="Gene3D" id="2.30.30.100">
    <property type="match status" value="1"/>
</dbReference>
<dbReference type="PATRIC" id="fig|935700.4.peg.2678"/>
<dbReference type="InterPro" id="IPR028044">
    <property type="entry name" value="DUF4444"/>
</dbReference>
<dbReference type="OrthoDB" id="7657788at2"/>
<dbReference type="EMBL" id="JYFE01000046">
    <property type="protein sequence ID" value="KIT15719.1"/>
    <property type="molecule type" value="Genomic_DNA"/>
</dbReference>
<sequence>MNLPPLFQGVEVEHDPLAYLRQRASEGCDAGLLAYRLTAQDLSAALVLAPEVPLSQAVAMLPVASVGLQNALGAIGPPEVAVHLGWDGTIYLNDGICGHIAITADTDVPEATPNWLIVSITLVLQPKEGEQSPPTETSLAAEGCGEIDPEQLLEAWARHTLVWIDRWESEGPRPVHAEWSGLLRGLHETTPAGTFIGTDEAFGMLLRDAEGQTTLVPLTTHLERP</sequence>
<comment type="caution">
    <text evidence="3">The sequence shown here is derived from an EMBL/GenBank/DDBJ whole genome shotgun (WGS) entry which is preliminary data.</text>
</comment>
<gene>
    <name evidence="3" type="ORF">jaqu_25960</name>
</gene>
<feature type="domain" description="DUF4444" evidence="1">
    <location>
        <begin position="192"/>
        <end position="223"/>
    </location>
</feature>
<dbReference type="Pfam" id="PF14563">
    <property type="entry name" value="DUF4444"/>
    <property type="match status" value="1"/>
</dbReference>
<feature type="domain" description="BPL/LPL catalytic" evidence="2">
    <location>
        <begin position="3"/>
        <end position="180"/>
    </location>
</feature>
<reference evidence="3 4" key="1">
    <citation type="submission" date="2015-02" db="EMBL/GenBank/DDBJ databases">
        <title>Genome Sequence of Jannaschia aquimarina DSM28248, a member of the Roseobacter clade.</title>
        <authorList>
            <person name="Voget S."/>
            <person name="Daniel R."/>
        </authorList>
    </citation>
    <scope>NUCLEOTIDE SEQUENCE [LARGE SCALE GENOMIC DNA]</scope>
    <source>
        <strain evidence="3 4">GSW-M26</strain>
    </source>
</reference>
<accession>A0A0D1EDE0</accession>
<protein>
    <recommendedName>
        <fullName evidence="5">BPL/LPL catalytic domain-containing protein</fullName>
    </recommendedName>
</protein>
<keyword evidence="4" id="KW-1185">Reference proteome</keyword>
<dbReference type="STRING" id="935700.jaqu_25960"/>
<dbReference type="AlphaFoldDB" id="A0A0D1EDE0"/>
<organism evidence="3 4">
    <name type="scientific">Jannaschia aquimarina</name>
    <dbReference type="NCBI Taxonomy" id="935700"/>
    <lineage>
        <taxon>Bacteria</taxon>
        <taxon>Pseudomonadati</taxon>
        <taxon>Pseudomonadota</taxon>
        <taxon>Alphaproteobacteria</taxon>
        <taxon>Rhodobacterales</taxon>
        <taxon>Roseobacteraceae</taxon>
        <taxon>Jannaschia</taxon>
    </lineage>
</organism>
<evidence type="ECO:0000313" key="3">
    <source>
        <dbReference type="EMBL" id="KIT15719.1"/>
    </source>
</evidence>
<evidence type="ECO:0000313" key="4">
    <source>
        <dbReference type="Proteomes" id="UP000032232"/>
    </source>
</evidence>
<evidence type="ECO:0008006" key="5">
    <source>
        <dbReference type="Google" id="ProtNLM"/>
    </source>
</evidence>
<dbReference type="InterPro" id="IPR004143">
    <property type="entry name" value="BPL_LPL_catalytic"/>
</dbReference>
<evidence type="ECO:0000259" key="1">
    <source>
        <dbReference type="Pfam" id="PF14563"/>
    </source>
</evidence>
<dbReference type="Proteomes" id="UP000032232">
    <property type="component" value="Unassembled WGS sequence"/>
</dbReference>
<dbReference type="Pfam" id="PF16917">
    <property type="entry name" value="BPL_LplA_LipB_2"/>
    <property type="match status" value="1"/>
</dbReference>